<feature type="compositionally biased region" description="Low complexity" evidence="2">
    <location>
        <begin position="831"/>
        <end position="844"/>
    </location>
</feature>
<dbReference type="STRING" id="44941.A0A397UFY1"/>
<feature type="region of interest" description="Disordered" evidence="2">
    <location>
        <begin position="1488"/>
        <end position="1541"/>
    </location>
</feature>
<evidence type="ECO:0008006" key="5">
    <source>
        <dbReference type="Google" id="ProtNLM"/>
    </source>
</evidence>
<feature type="compositionally biased region" description="Acidic residues" evidence="2">
    <location>
        <begin position="581"/>
        <end position="592"/>
    </location>
</feature>
<sequence>MECYCIIQVRLEGRDTPVDVGYSQGTSAQAVLERACKTLGIYDYWNYALYSELFKTWLCDSHLLSSHPEEDTIIVRKKTPGYLELVYNEENPKKRHLPTTLSPNLAAQTKRKGVFGGSKSVKTSLKTRFQAETIYLTTILFTSDNKLLITSGSSKMFPTIEVIRDEKIFANFEDDSEEFAHVIRTSLDWSTSKEVYNDSSSDSDSFHSIQSNSSTTDFSEGPSATSFNQYISDETLWSRSFGHSALKLKSELSLESLGTIYEHVVSMNSSKSKFIVALQYIPSCIKDDIAPDLIKTGALKWKNFDEINNIYQKDFHPIWSSYIEKWCSRQTKLSPGLYLGVLYTESSLQGIKILVPKDRKQFIPLGKIRDEAMITAEETSWIKSLTCLSQDCFMDLVMATKNDDNRSSLGQFQSSFINSYHKLQYDTGLTWEVNDIYCEQTVDIYLDLRTNQLYTMTNELEENVIDHCGTSLHSDLDLEKSGSKSIIFNKSHSKQSSEILSHDRKNSIKSHPSRGTSGGSHKTLELMISNQEEMKSNLRIQRGHEDFLEKIENNENNNNNNNINNNNNNNVSNDINNNDDNNNDDDDDDDDNSISASIDNNSDRANDIHNEFMENDKEILTFDKSSPESEDEEAGSNVKTSTSTGAATSVGEETMSLSTSFSNTNTIRPFIRVILIVKPMRQIHQISTSYQSRLCTLYPFSLYDALQHATFNTSLYACSRRSMQILQASRAYFAHELLRHLHSMENFSDVNEQNIDDFFFEPDELPKVPEETKKIKQCLDFVRDEINILRQQWNSASWVMTAIEWDRQRTMKSYNFGGRSLAHNISRKSMLSNRSPSLRNSNNNSRRESENSNIIKGKGSDTASQIEVLRDTMYHAPDRAWNNIRLLGVSIPTSDINNDLVKSKNSNNKQKKLNIKSSSKSQKIVAQKPIPPILISYLSSLPSASKNRLITTSPIVDNQQNNQTQQSKKKSWKTLRLGKRNQQNNSEIELSTTFIQQMIVTNKDDKILNKGTNSKGKEEDEKISINISPPTIHPIATTEPITLPTPSFIDSIQNHKDTHSKMNHDINSSKPIDDDNYSKTINNNIIIESIDPDNNIELPNDEQGQEVDASEYEDMSKNPSEDEGNESQIEHEDEIESIGDIDDDKLVSEINALEKEINELDTLLNNDTSNINNINTENINNEETKNVDCCTTDSNKRESFEEMDDTTERNTTRETTETNADITEIDVKNTTSNNSDKATEDNVTDDVNVANSNDVVLDAMDAMIDAIVDAIVDVNSNEDTKHSKDSTDSEKLLSNDSSNNSSNDSSNKLSNSNDVSGTISSIIETPSSSLASSSSSTPQPHQPPSSLTTDSTLDNNSSRKNVPLGLDSTSSFPPQHIVRSIPPTPTTPYFPALTGSNEEPGFPPETVYGMPEQSTSNLNSRSDLEFEPINPFLIPPMSSSTYISPATPLPSTPTTPQYSPLQLDSRPSTPLLSKISLFEELRQATSQQYLDKRAESNKSKQMFIRTPSSSPPTQDHSSLTPRHSPPVSPSLPPPSLLTPAVTTSSITPTLTAHTFYAQSSTSIHSKARTPTPSLILPTSQTLLTIPRSPTISPTSSTSPTSSYVPSNSSMSRQSTLKSPSSSTSRTTAPLLPSTRPPPLPLPSTWPKLKKTVRPEHKRIDCDSGEFFKKKPQTTPNQYTKLMSDDEKKDNNELKDGKIGEKLIDNDFASDSISNKDTIIAVTNDIGVMNN</sequence>
<feature type="compositionally biased region" description="Polar residues" evidence="2">
    <location>
        <begin position="1506"/>
        <end position="1521"/>
    </location>
</feature>
<feature type="compositionally biased region" description="Basic and acidic residues" evidence="2">
    <location>
        <begin position="1194"/>
        <end position="1216"/>
    </location>
</feature>
<feature type="region of interest" description="Disordered" evidence="2">
    <location>
        <begin position="827"/>
        <end position="859"/>
    </location>
</feature>
<feature type="region of interest" description="Disordered" evidence="2">
    <location>
        <begin position="1092"/>
        <end position="1142"/>
    </location>
</feature>
<feature type="compositionally biased region" description="Acidic residues" evidence="2">
    <location>
        <begin position="1099"/>
        <end position="1113"/>
    </location>
</feature>
<evidence type="ECO:0000313" key="4">
    <source>
        <dbReference type="Proteomes" id="UP000266673"/>
    </source>
</evidence>
<gene>
    <name evidence="3" type="ORF">C2G38_2251541</name>
</gene>
<feature type="compositionally biased region" description="Pro residues" evidence="2">
    <location>
        <begin position="1634"/>
        <end position="1643"/>
    </location>
</feature>
<accession>A0A397UFY1</accession>
<feature type="compositionally biased region" description="Polar residues" evidence="2">
    <location>
        <begin position="1350"/>
        <end position="1360"/>
    </location>
</feature>
<feature type="compositionally biased region" description="Acidic residues" evidence="2">
    <location>
        <begin position="1121"/>
        <end position="1142"/>
    </location>
</feature>
<feature type="compositionally biased region" description="Low complexity" evidence="2">
    <location>
        <begin position="1584"/>
        <end position="1633"/>
    </location>
</feature>
<evidence type="ECO:0000313" key="3">
    <source>
        <dbReference type="EMBL" id="RIB09195.1"/>
    </source>
</evidence>
<feature type="coiled-coil region" evidence="1">
    <location>
        <begin position="1143"/>
        <end position="1170"/>
    </location>
</feature>
<feature type="region of interest" description="Disordered" evidence="2">
    <location>
        <begin position="1056"/>
        <end position="1076"/>
    </location>
</feature>
<reference evidence="3 4" key="1">
    <citation type="submission" date="2018-06" db="EMBL/GenBank/DDBJ databases">
        <title>Comparative genomics reveals the genomic features of Rhizophagus irregularis, R. cerebriforme, R. diaphanum and Gigaspora rosea, and their symbiotic lifestyle signature.</title>
        <authorList>
            <person name="Morin E."/>
            <person name="San Clemente H."/>
            <person name="Chen E.C.H."/>
            <person name="De La Providencia I."/>
            <person name="Hainaut M."/>
            <person name="Kuo A."/>
            <person name="Kohler A."/>
            <person name="Murat C."/>
            <person name="Tang N."/>
            <person name="Roy S."/>
            <person name="Loubradou J."/>
            <person name="Henrissat B."/>
            <person name="Grigoriev I.V."/>
            <person name="Corradi N."/>
            <person name="Roux C."/>
            <person name="Martin F.M."/>
        </authorList>
    </citation>
    <scope>NUCLEOTIDE SEQUENCE [LARGE SCALE GENOMIC DNA]</scope>
    <source>
        <strain evidence="3 4">DAOM 194757</strain>
    </source>
</reference>
<dbReference type="Proteomes" id="UP000266673">
    <property type="component" value="Unassembled WGS sequence"/>
</dbReference>
<feature type="compositionally biased region" description="Polar residues" evidence="2">
    <location>
        <begin position="1560"/>
        <end position="1583"/>
    </location>
</feature>
<feature type="region of interest" description="Disordered" evidence="2">
    <location>
        <begin position="1192"/>
        <end position="1245"/>
    </location>
</feature>
<feature type="region of interest" description="Disordered" evidence="2">
    <location>
        <begin position="953"/>
        <end position="972"/>
    </location>
</feature>
<feature type="compositionally biased region" description="Low complexity" evidence="2">
    <location>
        <begin position="640"/>
        <end position="649"/>
    </location>
</feature>
<feature type="compositionally biased region" description="Pro residues" evidence="2">
    <location>
        <begin position="1523"/>
        <end position="1536"/>
    </location>
</feature>
<name>A0A397UFY1_9GLOM</name>
<feature type="region of interest" description="Disordered" evidence="2">
    <location>
        <begin position="897"/>
        <end position="922"/>
    </location>
</feature>
<feature type="compositionally biased region" description="Low complexity" evidence="2">
    <location>
        <begin position="1454"/>
        <end position="1463"/>
    </location>
</feature>
<feature type="region of interest" description="Disordered" evidence="2">
    <location>
        <begin position="1443"/>
        <end position="1466"/>
    </location>
</feature>
<keyword evidence="4" id="KW-1185">Reference proteome</keyword>
<feature type="region of interest" description="Disordered" evidence="2">
    <location>
        <begin position="1278"/>
        <end position="1385"/>
    </location>
</feature>
<feature type="compositionally biased region" description="Low complexity" evidence="2">
    <location>
        <begin position="1294"/>
        <end position="1349"/>
    </location>
</feature>
<evidence type="ECO:0000256" key="1">
    <source>
        <dbReference type="SAM" id="Coils"/>
    </source>
</evidence>
<feature type="region of interest" description="Disordered" evidence="2">
    <location>
        <begin position="197"/>
        <end position="222"/>
    </location>
</feature>
<proteinExistence type="predicted"/>
<feature type="compositionally biased region" description="Polar residues" evidence="2">
    <location>
        <begin position="488"/>
        <end position="499"/>
    </location>
</feature>
<protein>
    <recommendedName>
        <fullName evidence="5">Ras-associating domain-containing protein</fullName>
    </recommendedName>
</protein>
<organism evidence="3 4">
    <name type="scientific">Gigaspora rosea</name>
    <dbReference type="NCBI Taxonomy" id="44941"/>
    <lineage>
        <taxon>Eukaryota</taxon>
        <taxon>Fungi</taxon>
        <taxon>Fungi incertae sedis</taxon>
        <taxon>Mucoromycota</taxon>
        <taxon>Glomeromycotina</taxon>
        <taxon>Glomeromycetes</taxon>
        <taxon>Diversisporales</taxon>
        <taxon>Gigasporaceae</taxon>
        <taxon>Gigaspora</taxon>
    </lineage>
</organism>
<feature type="region of interest" description="Disordered" evidence="2">
    <location>
        <begin position="488"/>
        <end position="521"/>
    </location>
</feature>
<dbReference type="OrthoDB" id="2428204at2759"/>
<feature type="compositionally biased region" description="Low complexity" evidence="2">
    <location>
        <begin position="554"/>
        <end position="580"/>
    </location>
</feature>
<comment type="caution">
    <text evidence="3">The sequence shown here is derived from an EMBL/GenBank/DDBJ whole genome shotgun (WGS) entry which is preliminary data.</text>
</comment>
<feature type="region of interest" description="Disordered" evidence="2">
    <location>
        <begin position="619"/>
        <end position="652"/>
    </location>
</feature>
<feature type="compositionally biased region" description="Low complexity" evidence="2">
    <location>
        <begin position="198"/>
        <end position="214"/>
    </location>
</feature>
<evidence type="ECO:0000256" key="2">
    <source>
        <dbReference type="SAM" id="MobiDB-lite"/>
    </source>
</evidence>
<feature type="region of interest" description="Disordered" evidence="2">
    <location>
        <begin position="553"/>
        <end position="605"/>
    </location>
</feature>
<dbReference type="EMBL" id="QKWP01001404">
    <property type="protein sequence ID" value="RIB09195.1"/>
    <property type="molecule type" value="Genomic_DNA"/>
</dbReference>
<keyword evidence="1" id="KW-0175">Coiled coil</keyword>
<feature type="compositionally biased region" description="Basic and acidic residues" evidence="2">
    <location>
        <begin position="1278"/>
        <end position="1293"/>
    </location>
</feature>
<feature type="region of interest" description="Disordered" evidence="2">
    <location>
        <begin position="1560"/>
        <end position="1697"/>
    </location>
</feature>
<feature type="compositionally biased region" description="Basic and acidic residues" evidence="2">
    <location>
        <begin position="1682"/>
        <end position="1697"/>
    </location>
</feature>
<feature type="compositionally biased region" description="Basic and acidic residues" evidence="2">
    <location>
        <begin position="1652"/>
        <end position="1668"/>
    </location>
</feature>